<evidence type="ECO:0000313" key="2">
    <source>
        <dbReference type="EMBL" id="KAK2108327.1"/>
    </source>
</evidence>
<accession>A0ABQ9VGF7</accession>
<protein>
    <submittedName>
        <fullName evidence="2">Uncharacterized protein</fullName>
    </submittedName>
</protein>
<dbReference type="Proteomes" id="UP001266305">
    <property type="component" value="Unassembled WGS sequence"/>
</dbReference>
<evidence type="ECO:0000256" key="1">
    <source>
        <dbReference type="SAM" id="MobiDB-lite"/>
    </source>
</evidence>
<organism evidence="2 3">
    <name type="scientific">Saguinus oedipus</name>
    <name type="common">Cotton-top tamarin</name>
    <name type="synonym">Oedipomidas oedipus</name>
    <dbReference type="NCBI Taxonomy" id="9490"/>
    <lineage>
        <taxon>Eukaryota</taxon>
        <taxon>Metazoa</taxon>
        <taxon>Chordata</taxon>
        <taxon>Craniata</taxon>
        <taxon>Vertebrata</taxon>
        <taxon>Euteleostomi</taxon>
        <taxon>Mammalia</taxon>
        <taxon>Eutheria</taxon>
        <taxon>Euarchontoglires</taxon>
        <taxon>Primates</taxon>
        <taxon>Haplorrhini</taxon>
        <taxon>Platyrrhini</taxon>
        <taxon>Cebidae</taxon>
        <taxon>Callitrichinae</taxon>
        <taxon>Saguinus</taxon>
    </lineage>
</organism>
<proteinExistence type="predicted"/>
<keyword evidence="3" id="KW-1185">Reference proteome</keyword>
<feature type="region of interest" description="Disordered" evidence="1">
    <location>
        <begin position="1"/>
        <end position="26"/>
    </location>
</feature>
<name>A0ABQ9VGF7_SAGOE</name>
<sequence length="103" mass="11362">MEASDPYTEEAAAVAGVQPSQDPATVEESLGKLPATWFILIASKRDCSAVPGEMQKMGSFWSRHGLGHTYLDWCSYDAADGLGNWPPLVSRDPKKELQYLQLF</sequence>
<evidence type="ECO:0000313" key="3">
    <source>
        <dbReference type="Proteomes" id="UP001266305"/>
    </source>
</evidence>
<reference evidence="2 3" key="1">
    <citation type="submission" date="2023-05" db="EMBL/GenBank/DDBJ databases">
        <title>B98-5 Cell Line De Novo Hybrid Assembly: An Optical Mapping Approach.</title>
        <authorList>
            <person name="Kananen K."/>
            <person name="Auerbach J.A."/>
            <person name="Kautto E."/>
            <person name="Blachly J.S."/>
        </authorList>
    </citation>
    <scope>NUCLEOTIDE SEQUENCE [LARGE SCALE GENOMIC DNA]</scope>
    <source>
        <strain evidence="2">B95-8</strain>
        <tissue evidence="2">Cell line</tissue>
    </source>
</reference>
<comment type="caution">
    <text evidence="2">The sequence shown here is derived from an EMBL/GenBank/DDBJ whole genome shotgun (WGS) entry which is preliminary data.</text>
</comment>
<gene>
    <name evidence="2" type="ORF">P7K49_013492</name>
</gene>
<dbReference type="EMBL" id="JASSZA010000006">
    <property type="protein sequence ID" value="KAK2108327.1"/>
    <property type="molecule type" value="Genomic_DNA"/>
</dbReference>